<dbReference type="InterPro" id="IPR039565">
    <property type="entry name" value="BamD-like"/>
</dbReference>
<keyword evidence="4" id="KW-0793">Thylakoid</keyword>
<gene>
    <name evidence="6" type="ORF">MNBD_NITROSPINAE02-778</name>
</gene>
<dbReference type="PANTHER" id="PTHR44943:SF9">
    <property type="entry name" value="TPR-REPEAT-CONTAINING PROTEIN"/>
    <property type="match status" value="1"/>
</dbReference>
<evidence type="ECO:0000256" key="2">
    <source>
        <dbReference type="ARBA" id="ARBA00022737"/>
    </source>
</evidence>
<evidence type="ECO:0000256" key="4">
    <source>
        <dbReference type="ARBA" id="ARBA00023078"/>
    </source>
</evidence>
<accession>A0A3B1C0U3</accession>
<evidence type="ECO:0000256" key="1">
    <source>
        <dbReference type="ARBA" id="ARBA00022729"/>
    </source>
</evidence>
<dbReference type="SMART" id="SM00028">
    <property type="entry name" value="TPR"/>
    <property type="match status" value="9"/>
</dbReference>
<evidence type="ECO:0000259" key="5">
    <source>
        <dbReference type="Pfam" id="PF13525"/>
    </source>
</evidence>
<dbReference type="Pfam" id="PF13432">
    <property type="entry name" value="TPR_16"/>
    <property type="match status" value="1"/>
</dbReference>
<dbReference type="AlphaFoldDB" id="A0A3B1C0U3"/>
<protein>
    <recommendedName>
        <fullName evidence="5">Outer membrane lipoprotein BamD-like domain-containing protein</fullName>
    </recommendedName>
</protein>
<keyword evidence="3" id="KW-0802">TPR repeat</keyword>
<keyword evidence="2" id="KW-0677">Repeat</keyword>
<name>A0A3B1C0U3_9ZZZZ</name>
<dbReference type="InterPro" id="IPR019734">
    <property type="entry name" value="TPR_rpt"/>
</dbReference>
<evidence type="ECO:0000313" key="6">
    <source>
        <dbReference type="EMBL" id="VAX18213.1"/>
    </source>
</evidence>
<dbReference type="Pfam" id="PF13525">
    <property type="entry name" value="YfiO"/>
    <property type="match status" value="1"/>
</dbReference>
<dbReference type="InterPro" id="IPR051685">
    <property type="entry name" value="Ycf3/AcsC/BcsC/TPR_MFPF"/>
</dbReference>
<dbReference type="EMBL" id="UOGE01000033">
    <property type="protein sequence ID" value="VAX18213.1"/>
    <property type="molecule type" value="Genomic_DNA"/>
</dbReference>
<keyword evidence="1" id="KW-0732">Signal</keyword>
<dbReference type="InterPro" id="IPR011990">
    <property type="entry name" value="TPR-like_helical_dom_sf"/>
</dbReference>
<evidence type="ECO:0000256" key="3">
    <source>
        <dbReference type="ARBA" id="ARBA00022803"/>
    </source>
</evidence>
<dbReference type="PANTHER" id="PTHR44943">
    <property type="entry name" value="CELLULOSE SYNTHASE OPERON PROTEIN C"/>
    <property type="match status" value="1"/>
</dbReference>
<dbReference type="PROSITE" id="PS50005">
    <property type="entry name" value="TPR"/>
    <property type="match status" value="1"/>
</dbReference>
<reference evidence="6" key="1">
    <citation type="submission" date="2018-06" db="EMBL/GenBank/DDBJ databases">
        <authorList>
            <person name="Zhirakovskaya E."/>
        </authorList>
    </citation>
    <scope>NUCLEOTIDE SEQUENCE</scope>
</reference>
<sequence>MVMVKSKLAFGLICLATAMVSFNMGIIYSLAATAEIQDIIFSRMEGASRMTILSNRSPEIKVSFDKAKKEVKLTLSSVKADDIFKDIKYSDDVIDSIAIAIDKEKELAILAIRFKKENVSFFRSKPMGAQGVTFDFKQLERKIRVAGVTPEKLMARAPKKEPEGAPEAGKDAASLVKALAPDENQSPAKAVKEAMPEEVEKRFAKDDKKYSILKRLAGREEFIELMKKLQAQEFEEAAGLANEFIETYPRSIYLEKVYYSRADALFNLAKRKKQFVQLALSSINEALAKFPESRLRLPATMKKANLYTAQKFYVEALSEYGGVLREAPKGKYSLAAMLGRANIFIKKKKYQKGYNELERILILFPTRREVRDAKYLIAQSFHDRGMYEKARIIFNEAQKTWPTYPKAHPAVFLKIANTDYKTGHMKEAMENWYEIANLFPMSIEGRKSLLNIGERYVDTKQKVKGAKFYEVLARRFPENDEGVLGALRLASLGVEDPELLRHSLVFDYTAFEHPIATFDAVLEKYKLKHGQEALERKGLALSEKKEYVASIVAFKELLKRYPTARMSERIFNLVRYNFLKLINTYHSQDGFFMTLMTFYDNFDPFLKSINEPDILLQIADSYSAMTLYDRAQEYYKRAADKDKGNRYRHVTAFQLARATLDSRKYESAEKMFLRYIKRFPGAKQVNEARLLLGDAMIAQGKTAEAATEWRIALEMEPENPEAGSYVYRLANLYKKDKRYQLAIDSYNNAIAALSRQMKNTRGNASLEDNIMMSYYQIAESYYSEQDYPGAIRWADRFGEMFPESPENKWMEYIASASLSKIDKQEQAVARFKKLTENDKDSIIGRVAASRLASEEWKNKNPELFLD</sequence>
<proteinExistence type="predicted"/>
<dbReference type="SUPFAM" id="SSF48452">
    <property type="entry name" value="TPR-like"/>
    <property type="match status" value="4"/>
</dbReference>
<organism evidence="6">
    <name type="scientific">hydrothermal vent metagenome</name>
    <dbReference type="NCBI Taxonomy" id="652676"/>
    <lineage>
        <taxon>unclassified sequences</taxon>
        <taxon>metagenomes</taxon>
        <taxon>ecological metagenomes</taxon>
    </lineage>
</organism>
<dbReference type="Gene3D" id="1.25.40.10">
    <property type="entry name" value="Tetratricopeptide repeat domain"/>
    <property type="match status" value="5"/>
</dbReference>
<feature type="domain" description="Outer membrane lipoprotein BamD-like" evidence="5">
    <location>
        <begin position="732"/>
        <end position="830"/>
    </location>
</feature>